<evidence type="ECO:0000259" key="1">
    <source>
        <dbReference type="Pfam" id="PF07872"/>
    </source>
</evidence>
<dbReference type="KEGG" id="sep:SE_0396"/>
<sequence>MNEVNQVTIIFTQIKHNSEGKVVEHKRRFSNINPLVSNDQIKSFRSIIERISGEEYDKVEIVKTESLI</sequence>
<dbReference type="AlphaFoldDB" id="A0A0H2VEP6"/>
<dbReference type="Pfam" id="PF07872">
    <property type="entry name" value="DUF1659"/>
    <property type="match status" value="1"/>
</dbReference>
<reference evidence="2 3" key="1">
    <citation type="journal article" date="2003" name="Mol. Microbiol.">
        <title>Genome-based analysis of virulence genes in a non-biofilm-forming Staphylococcus epidermidis strain (ATCC 12228).</title>
        <authorList>
            <person name="Zhang Y.Q."/>
            <person name="Ren S.X."/>
            <person name="Li H.L."/>
            <person name="Wang Y.X."/>
            <person name="Fu G."/>
            <person name="Yang J."/>
            <person name="Qin Z.Q."/>
            <person name="Miao Y.G."/>
            <person name="Wang W.Y."/>
            <person name="Chen R.S."/>
            <person name="Shen Y."/>
            <person name="Chen Z."/>
            <person name="Yuan Z.H."/>
            <person name="Zhao G.P."/>
            <person name="Qu D."/>
            <person name="Danchin A."/>
            <person name="Wen Y.M."/>
        </authorList>
    </citation>
    <scope>NUCLEOTIDE SEQUENCE [LARGE SCALE GENOMIC DNA]</scope>
    <source>
        <strain evidence="3">ATCC 12228 / FDA PCI 1200</strain>
    </source>
</reference>
<dbReference type="eggNOG" id="ENOG50305BS">
    <property type="taxonomic scope" value="Bacteria"/>
</dbReference>
<dbReference type="Proteomes" id="UP000001411">
    <property type="component" value="Chromosome"/>
</dbReference>
<dbReference type="PATRIC" id="fig|176280.10.peg.370"/>
<gene>
    <name evidence="2" type="ordered locus">SE_0396</name>
</gene>
<dbReference type="OrthoDB" id="2401283at2"/>
<accession>A0A0H2VEP6</accession>
<evidence type="ECO:0000313" key="2">
    <source>
        <dbReference type="EMBL" id="AAO03993.1"/>
    </source>
</evidence>
<dbReference type="InterPro" id="IPR012454">
    <property type="entry name" value="DUF1659"/>
</dbReference>
<proteinExistence type="predicted"/>
<feature type="domain" description="DUF1659" evidence="1">
    <location>
        <begin position="17"/>
        <end position="68"/>
    </location>
</feature>
<name>A0A0H2VEP6_STAES</name>
<protein>
    <recommendedName>
        <fullName evidence="1">DUF1659 domain-containing protein</fullName>
    </recommendedName>
</protein>
<evidence type="ECO:0000313" key="3">
    <source>
        <dbReference type="Proteomes" id="UP000001411"/>
    </source>
</evidence>
<dbReference type="RefSeq" id="WP_001832147.1">
    <property type="nucleotide sequence ID" value="NC_004461.1"/>
</dbReference>
<dbReference type="HOGENOM" id="CLU_186177_0_0_9"/>
<organism evidence="2 3">
    <name type="scientific">Staphylococcus epidermidis (strain ATCC 12228 / FDA PCI 1200)</name>
    <dbReference type="NCBI Taxonomy" id="176280"/>
    <lineage>
        <taxon>Bacteria</taxon>
        <taxon>Bacillati</taxon>
        <taxon>Bacillota</taxon>
        <taxon>Bacilli</taxon>
        <taxon>Bacillales</taxon>
        <taxon>Staphylococcaceae</taxon>
        <taxon>Staphylococcus</taxon>
    </lineage>
</organism>
<dbReference type="EMBL" id="AE015929">
    <property type="protein sequence ID" value="AAO03993.1"/>
    <property type="molecule type" value="Genomic_DNA"/>
</dbReference>
<dbReference type="GeneID" id="50019447"/>